<feature type="compositionally biased region" description="Low complexity" evidence="1">
    <location>
        <begin position="801"/>
        <end position="818"/>
    </location>
</feature>
<feature type="compositionally biased region" description="Low complexity" evidence="1">
    <location>
        <begin position="277"/>
        <end position="288"/>
    </location>
</feature>
<protein>
    <recommendedName>
        <fullName evidence="4">Proteophosphoglycan ppg4</fullName>
    </recommendedName>
</protein>
<feature type="compositionally biased region" description="Basic and acidic residues" evidence="1">
    <location>
        <begin position="61"/>
        <end position="82"/>
    </location>
</feature>
<feature type="region of interest" description="Disordered" evidence="1">
    <location>
        <begin position="670"/>
        <end position="733"/>
    </location>
</feature>
<feature type="compositionally biased region" description="Low complexity" evidence="1">
    <location>
        <begin position="234"/>
        <end position="244"/>
    </location>
</feature>
<organism evidence="2 3">
    <name type="scientific">Hohenbuehelia grisea</name>
    <dbReference type="NCBI Taxonomy" id="104357"/>
    <lineage>
        <taxon>Eukaryota</taxon>
        <taxon>Fungi</taxon>
        <taxon>Dikarya</taxon>
        <taxon>Basidiomycota</taxon>
        <taxon>Agaricomycotina</taxon>
        <taxon>Agaricomycetes</taxon>
        <taxon>Agaricomycetidae</taxon>
        <taxon>Agaricales</taxon>
        <taxon>Pleurotineae</taxon>
        <taxon>Pleurotaceae</taxon>
        <taxon>Hohenbuehelia</taxon>
    </lineage>
</organism>
<sequence>MLTVRSHYHSYSPAYRHAPQQRQRPRGRSQQVSRAALARLASEERRERQEERNSRGATVRVDSDENNRLRGNHDSAPVHHNDPSISPPHPPPQPLLIVTDNLEPQIESEPQVSLTDQLHDAYAADNFVLARMLVLRLDGVHVTDPADPRIDLVTDADFDRHFMPNGPLQIDGPVPTHSPSPHPTDIRSTLVAKEGWVLEKAKLWDESSRHMREERQRWKEQRRLSDHDSTLQTARASRVSPSRRPAFDLPPRRAVVSYEPLLREEPPRNEQNESQMSRSSSSSRVSRRAPSVVPFKEVLARMRGPLFPADPSDVVAHKPELTSASWTSQRLQASRDVKRFQVECMSSLQSPPELSVAKTRAAARNAFRRRNWFHPPREPREGFLVTTCNTCQLRCIVSPSTVASSSTPSPPAPSRPLSWLSFRNSLASPSSDSSTASSSSGSSTLSSTNSSLITTPATSPSNTPLSLSPPKPPLSLASPDFVLDVTPPPLPPQTPSQPPPLSPSQSRLLALSEADKSRLRARPPTLPAFSSFASWLRPSPKVQTNTPPRLPLPASPLSSPVADPPSPSDAPPGGTCRCLTHQLRVRVPPSQCPLTGTNSASLSGNSAESPRESVDGGKGALGRQGGEDAGPSTLAAIGRVFQRFRQFHEAYMGAMTMEFGDGVDHFGAGGSLSTETSKSADRGAESRRRTTVTKAAGKRRGDADASEPHSRAFGTAARLDSAPPPVRRGRSRSRRWRGMHDFEVHQRGCDTWDVYSYSYNYDTGLDRRRRSIRPRGFRVSKDDVKSVFGARLSPSPPHMTRASPSPVRSSPSASASSRSRSRSRSRESVGEDGEAEHVPTDDTRPSSVVVYIPLAPRYPAPPLPPHIASRRAFSPYAHAHEATPSPSPSRGSSGSRERTRVPYDPYACVFGCECQDSDDLSTSSYGPGLDDDLDTPTPWGRPAPTYVRPVANPVFLRLKAAQNCVQRRPPRPASPPPSGPRWNSDLSALDDSDSEDEDGDEAARVQEEGAKKEKEEEAQGLSETCVFSYQEQERALAALLGAGRAGAMGSGRERVCGVGGGARVRSLLAVGAVSVHAISVR</sequence>
<feature type="region of interest" description="Disordered" evidence="1">
    <location>
        <begin position="919"/>
        <end position="946"/>
    </location>
</feature>
<dbReference type="EMBL" id="JASNQZ010000011">
    <property type="protein sequence ID" value="KAL0951809.1"/>
    <property type="molecule type" value="Genomic_DNA"/>
</dbReference>
<evidence type="ECO:0008006" key="4">
    <source>
        <dbReference type="Google" id="ProtNLM"/>
    </source>
</evidence>
<feature type="region of interest" description="Disordered" evidence="1">
    <location>
        <begin position="788"/>
        <end position="844"/>
    </location>
</feature>
<feature type="compositionally biased region" description="Basic and acidic residues" evidence="1">
    <location>
        <begin position="699"/>
        <end position="710"/>
    </location>
</feature>
<feature type="region of interest" description="Disordered" evidence="1">
    <location>
        <begin position="429"/>
        <end position="508"/>
    </location>
</feature>
<feature type="compositionally biased region" description="Pro residues" evidence="1">
    <location>
        <begin position="85"/>
        <end position="94"/>
    </location>
</feature>
<feature type="compositionally biased region" description="Basic and acidic residues" evidence="1">
    <location>
        <begin position="261"/>
        <end position="271"/>
    </location>
</feature>
<feature type="region of interest" description="Disordered" evidence="1">
    <location>
        <begin position="216"/>
        <end position="288"/>
    </location>
</feature>
<evidence type="ECO:0000313" key="2">
    <source>
        <dbReference type="EMBL" id="KAL0951809.1"/>
    </source>
</evidence>
<feature type="compositionally biased region" description="Low complexity" evidence="1">
    <location>
        <begin position="28"/>
        <end position="40"/>
    </location>
</feature>
<reference evidence="3" key="1">
    <citation type="submission" date="2024-06" db="EMBL/GenBank/DDBJ databases">
        <title>Multi-omics analyses provide insights into the biosynthesis of the anticancer antibiotic pleurotin in Hohenbuehelia grisea.</title>
        <authorList>
            <person name="Weaver J.A."/>
            <person name="Alberti F."/>
        </authorList>
    </citation>
    <scope>NUCLEOTIDE SEQUENCE [LARGE SCALE GENOMIC DNA]</scope>
    <source>
        <strain evidence="3">T-177</strain>
    </source>
</reference>
<feature type="compositionally biased region" description="Basic and acidic residues" evidence="1">
    <location>
        <begin position="41"/>
        <end position="54"/>
    </location>
</feature>
<feature type="compositionally biased region" description="Low complexity" evidence="1">
    <location>
        <begin position="429"/>
        <end position="466"/>
    </location>
</feature>
<feature type="region of interest" description="Disordered" evidence="1">
    <location>
        <begin position="963"/>
        <end position="1022"/>
    </location>
</feature>
<gene>
    <name evidence="2" type="ORF">HGRIS_008476</name>
</gene>
<evidence type="ECO:0000256" key="1">
    <source>
        <dbReference type="SAM" id="MobiDB-lite"/>
    </source>
</evidence>
<proteinExistence type="predicted"/>
<feature type="compositionally biased region" description="Basic and acidic residues" evidence="1">
    <location>
        <begin position="216"/>
        <end position="229"/>
    </location>
</feature>
<keyword evidence="3" id="KW-1185">Reference proteome</keyword>
<accession>A0ABR3J840</accession>
<feature type="region of interest" description="Disordered" evidence="1">
    <location>
        <begin position="538"/>
        <end position="575"/>
    </location>
</feature>
<evidence type="ECO:0000313" key="3">
    <source>
        <dbReference type="Proteomes" id="UP001556367"/>
    </source>
</evidence>
<comment type="caution">
    <text evidence="2">The sequence shown here is derived from an EMBL/GenBank/DDBJ whole genome shotgun (WGS) entry which is preliminary data.</text>
</comment>
<feature type="compositionally biased region" description="Basic and acidic residues" evidence="1">
    <location>
        <begin position="824"/>
        <end position="844"/>
    </location>
</feature>
<feature type="compositionally biased region" description="Polar residues" evidence="1">
    <location>
        <begin position="592"/>
        <end position="608"/>
    </location>
</feature>
<feature type="region of interest" description="Disordered" evidence="1">
    <location>
        <begin position="1"/>
        <end position="95"/>
    </location>
</feature>
<feature type="region of interest" description="Disordered" evidence="1">
    <location>
        <begin position="878"/>
        <end position="899"/>
    </location>
</feature>
<dbReference type="Proteomes" id="UP001556367">
    <property type="component" value="Unassembled WGS sequence"/>
</dbReference>
<name>A0ABR3J840_9AGAR</name>
<feature type="compositionally biased region" description="Pro residues" evidence="1">
    <location>
        <begin position="486"/>
        <end position="502"/>
    </location>
</feature>
<feature type="compositionally biased region" description="Gly residues" evidence="1">
    <location>
        <begin position="616"/>
        <end position="628"/>
    </location>
</feature>
<feature type="compositionally biased region" description="Basic and acidic residues" evidence="1">
    <location>
        <begin position="678"/>
        <end position="688"/>
    </location>
</feature>
<feature type="region of interest" description="Disordered" evidence="1">
    <location>
        <begin position="588"/>
        <end position="631"/>
    </location>
</feature>
<feature type="compositionally biased region" description="Basic and acidic residues" evidence="1">
    <location>
        <begin position="1001"/>
        <end position="1017"/>
    </location>
</feature>
<feature type="compositionally biased region" description="Acidic residues" evidence="1">
    <location>
        <begin position="988"/>
        <end position="1000"/>
    </location>
</feature>